<comment type="function">
    <text evidence="5">GTPase that associates with the 50S ribosomal subunit and may have a role during protein synthesis or ribosome biogenesis.</text>
</comment>
<dbReference type="PROSITE" id="PS51705">
    <property type="entry name" value="G_HFLX"/>
    <property type="match status" value="1"/>
</dbReference>
<evidence type="ECO:0000256" key="5">
    <source>
        <dbReference type="HAMAP-Rule" id="MF_00900"/>
    </source>
</evidence>
<comment type="subcellular location">
    <subcellularLocation>
        <location evidence="5">Cytoplasm</location>
    </subcellularLocation>
    <text evidence="5">May associate with membranes.</text>
</comment>
<dbReference type="InterPro" id="IPR032305">
    <property type="entry name" value="GTP-bd_M"/>
</dbReference>
<reference evidence="7 8" key="1">
    <citation type="submission" date="2021-03" db="EMBL/GenBank/DDBJ databases">
        <title>Antimicrobial resistance genes in bacteria isolated from Japanese honey, and their potential for conferring macrolide and lincosamide resistance in the American foulbrood pathogen Paenibacillus larvae.</title>
        <authorList>
            <person name="Okamoto M."/>
            <person name="Kumagai M."/>
            <person name="Kanamori H."/>
            <person name="Takamatsu D."/>
        </authorList>
    </citation>
    <scope>NUCLEOTIDE SEQUENCE [LARGE SCALE GENOMIC DNA]</scope>
    <source>
        <strain evidence="7 8">J42TS3</strain>
    </source>
</reference>
<evidence type="ECO:0000259" key="6">
    <source>
        <dbReference type="PROSITE" id="PS51705"/>
    </source>
</evidence>
<evidence type="ECO:0000256" key="3">
    <source>
        <dbReference type="ARBA" id="ARBA00022842"/>
    </source>
</evidence>
<feature type="domain" description="Hflx-type G" evidence="6">
    <location>
        <begin position="208"/>
        <end position="372"/>
    </location>
</feature>
<accession>A0ABQ4MCD2</accession>
<dbReference type="PIRSF" id="PIRSF006809">
    <property type="entry name" value="GTP-binding_hflX_prd"/>
    <property type="match status" value="1"/>
</dbReference>
<dbReference type="NCBIfam" id="TIGR03156">
    <property type="entry name" value="GTP_HflX"/>
    <property type="match status" value="1"/>
</dbReference>
<dbReference type="InterPro" id="IPR005225">
    <property type="entry name" value="Small_GTP-bd"/>
</dbReference>
<dbReference type="Pfam" id="PF01926">
    <property type="entry name" value="MMR_HSR1"/>
    <property type="match status" value="1"/>
</dbReference>
<dbReference type="InterPro" id="IPR030394">
    <property type="entry name" value="G_HFLX_dom"/>
</dbReference>
<dbReference type="SUPFAM" id="SSF52540">
    <property type="entry name" value="P-loop containing nucleoside triphosphate hydrolases"/>
    <property type="match status" value="1"/>
</dbReference>
<protein>
    <recommendedName>
        <fullName evidence="5">GTPase HflX</fullName>
    </recommendedName>
    <alternativeName>
        <fullName evidence="5">GTP-binding protein HflX</fullName>
    </alternativeName>
</protein>
<name>A0ABQ4MCD2_9BACL</name>
<dbReference type="HAMAP" id="MF_00900">
    <property type="entry name" value="GTPase_HflX"/>
    <property type="match status" value="1"/>
</dbReference>
<dbReference type="RefSeq" id="WP_213655105.1">
    <property type="nucleotide sequence ID" value="NZ_BOSL01000007.1"/>
</dbReference>
<comment type="subunit">
    <text evidence="5">Monomer. Associates with the 50S ribosomal subunit.</text>
</comment>
<dbReference type="NCBIfam" id="TIGR00231">
    <property type="entry name" value="small_GTP"/>
    <property type="match status" value="1"/>
</dbReference>
<dbReference type="InterPro" id="IPR006073">
    <property type="entry name" value="GTP-bd"/>
</dbReference>
<sequence length="436" mass="48904">MSKSPYETKTILPDKAVLVSLITTEAKQSGLHPEYSLDELVQLAETAGVEVADRMTQNRENRDPRYLIGKGKVFELKELMERHGANTAIFDQELSGAQVRNLEEMLDAKIIDRTQLILDIFAQRAKTREGIIQVELAQLTYLLPRLAGHGKNLSRLGGGIGTRGPGESKLETDRRHIRRRIGELKRQLEEVTRHRKLHRSRRQETGVVQLALVGYTNAGKSTLLKALTEADVLVENRLFATLDPTTRIMELPGGKEVVLTDTVGFIQNLPHDLVASFRATLEEANEADLILHVVDASSPMRKEQMEVVERILDDLGAGGKPQLVLYNKIDLCDPEQLEMLPSVKGSMKISAFDEDDLERIRQAVQQELSGGMRTFRIPADRGDLTPFLYRIGDVVGQQYDEDNIIYSVDVNQGDFEKYGYMLAPFSIPGHENPLNP</sequence>
<keyword evidence="4 5" id="KW-0342">GTP-binding</keyword>
<dbReference type="PRINTS" id="PR00326">
    <property type="entry name" value="GTP1OBG"/>
</dbReference>
<evidence type="ECO:0000256" key="4">
    <source>
        <dbReference type="ARBA" id="ARBA00023134"/>
    </source>
</evidence>
<dbReference type="Gene3D" id="6.10.250.2860">
    <property type="match status" value="1"/>
</dbReference>
<dbReference type="PANTHER" id="PTHR10229:SF0">
    <property type="entry name" value="GTP-BINDING PROTEIN 6-RELATED"/>
    <property type="match status" value="1"/>
</dbReference>
<evidence type="ECO:0000313" key="8">
    <source>
        <dbReference type="Proteomes" id="UP000679992"/>
    </source>
</evidence>
<keyword evidence="3" id="KW-0460">Magnesium</keyword>
<keyword evidence="5" id="KW-0963">Cytoplasm</keyword>
<dbReference type="Pfam" id="PF16360">
    <property type="entry name" value="GTP-bdg_M"/>
    <property type="match status" value="1"/>
</dbReference>
<comment type="caution">
    <text evidence="7">The sequence shown here is derived from an EMBL/GenBank/DDBJ whole genome shotgun (WGS) entry which is preliminary data.</text>
</comment>
<dbReference type="CDD" id="cd01878">
    <property type="entry name" value="HflX"/>
    <property type="match status" value="1"/>
</dbReference>
<dbReference type="InterPro" id="IPR042108">
    <property type="entry name" value="GTPase_HflX_N_sf"/>
</dbReference>
<comment type="similarity">
    <text evidence="5">Belongs to the TRAFAC class OBG-HflX-like GTPase superfamily. HflX GTPase family.</text>
</comment>
<dbReference type="Gene3D" id="3.40.50.11060">
    <property type="entry name" value="GTPase HflX, N-terminal domain"/>
    <property type="match status" value="1"/>
</dbReference>
<gene>
    <name evidence="7" type="primary">hflX_1</name>
    <name evidence="5" type="synonym">hflX</name>
    <name evidence="7" type="ORF">J42TS3_26240</name>
</gene>
<dbReference type="EMBL" id="BOSL01000007">
    <property type="protein sequence ID" value="GIP53589.1"/>
    <property type="molecule type" value="Genomic_DNA"/>
</dbReference>
<dbReference type="InterPro" id="IPR027417">
    <property type="entry name" value="P-loop_NTPase"/>
</dbReference>
<dbReference type="PANTHER" id="PTHR10229">
    <property type="entry name" value="GTP-BINDING PROTEIN HFLX"/>
    <property type="match status" value="1"/>
</dbReference>
<evidence type="ECO:0000313" key="7">
    <source>
        <dbReference type="EMBL" id="GIP53589.1"/>
    </source>
</evidence>
<dbReference type="InterPro" id="IPR016496">
    <property type="entry name" value="GTPase_HflX"/>
</dbReference>
<evidence type="ECO:0000256" key="1">
    <source>
        <dbReference type="ARBA" id="ARBA00022723"/>
    </source>
</evidence>
<proteinExistence type="inferred from homology"/>
<dbReference type="Gene3D" id="3.40.50.300">
    <property type="entry name" value="P-loop containing nucleotide triphosphate hydrolases"/>
    <property type="match status" value="1"/>
</dbReference>
<dbReference type="InterPro" id="IPR025121">
    <property type="entry name" value="GTPase_HflX_N"/>
</dbReference>
<dbReference type="Proteomes" id="UP000679992">
    <property type="component" value="Unassembled WGS sequence"/>
</dbReference>
<evidence type="ECO:0000256" key="2">
    <source>
        <dbReference type="ARBA" id="ARBA00022741"/>
    </source>
</evidence>
<keyword evidence="2 5" id="KW-0547">Nucleotide-binding</keyword>
<dbReference type="Pfam" id="PF13167">
    <property type="entry name" value="GTP-bdg_N"/>
    <property type="match status" value="1"/>
</dbReference>
<keyword evidence="1" id="KW-0479">Metal-binding</keyword>
<organism evidence="7 8">
    <name type="scientific">Paenibacillus vini</name>
    <dbReference type="NCBI Taxonomy" id="1476024"/>
    <lineage>
        <taxon>Bacteria</taxon>
        <taxon>Bacillati</taxon>
        <taxon>Bacillota</taxon>
        <taxon>Bacilli</taxon>
        <taxon>Bacillales</taxon>
        <taxon>Paenibacillaceae</taxon>
        <taxon>Paenibacillus</taxon>
    </lineage>
</organism>
<keyword evidence="8" id="KW-1185">Reference proteome</keyword>